<feature type="region of interest" description="Disordered" evidence="2">
    <location>
        <begin position="211"/>
        <end position="234"/>
    </location>
</feature>
<evidence type="ECO:0000256" key="1">
    <source>
        <dbReference type="ARBA" id="ARBA00023002"/>
    </source>
</evidence>
<dbReference type="Pfam" id="PF01558">
    <property type="entry name" value="POR"/>
    <property type="match status" value="1"/>
</dbReference>
<sequence>MTAPLRLSTDRPICVAILAMGGQGGGVLSDWIVALAEAEGWAAQSTSVPGVAQRTGATIYYIEMLPERDGKRPIFALMPTPGDVDVVLAAEWMEAGRSILRGLVTPDRTTVIASTHRAFAVQEKERPGNGIADSGAVIEAGDVAAKQIVSFDMQTMAERNGTVISATLFGALAGTGVLPFRRDAYEAAIRAGGKGAAPSLRGFAAAFERAQAKPSDTSHVEPVPKASLTPERTGHPDLDALLERIGRELPEQAQGFARAGIERLVGYQDAAYAADYLDRLQPLLALDRQHDGEAKHFALTTQAAKYLAVALAYDDVIRVADLKTRASRFDRVRREVAAKADQIVYTTEYMHPRMEEVLGTLPRRWAEAIEARPALVRALDRVVNRGRRVRTGTILWFLSLYILSGLKRFRSSSLRHARETGHIAHWLDVTTTTAPRDYDLAVEALACRRLVKGYSDTHARGLSKFDLVLAEVPFLTGRPESAAWLRRLKEAALADEKGVALEGAVRTMHSAYP</sequence>
<dbReference type="InterPro" id="IPR019752">
    <property type="entry name" value="Pyrv/ketoisovalerate_OxRed_cat"/>
</dbReference>
<comment type="caution">
    <text evidence="5">The sequence shown here is derived from an EMBL/GenBank/DDBJ whole genome shotgun (WGS) entry which is preliminary data.</text>
</comment>
<dbReference type="Gene3D" id="3.40.920.10">
    <property type="entry name" value="Pyruvate-ferredoxin oxidoreductase, PFOR, domain III"/>
    <property type="match status" value="1"/>
</dbReference>
<keyword evidence="6" id="KW-1185">Reference proteome</keyword>
<dbReference type="Pfam" id="PF20169">
    <property type="entry name" value="DUF6537"/>
    <property type="match status" value="1"/>
</dbReference>
<evidence type="ECO:0000259" key="3">
    <source>
        <dbReference type="Pfam" id="PF01558"/>
    </source>
</evidence>
<evidence type="ECO:0000256" key="2">
    <source>
        <dbReference type="SAM" id="MobiDB-lite"/>
    </source>
</evidence>
<dbReference type="NCBIfam" id="NF006179">
    <property type="entry name" value="PRK08312.1"/>
    <property type="match status" value="1"/>
</dbReference>
<evidence type="ECO:0000313" key="6">
    <source>
        <dbReference type="Proteomes" id="UP001165667"/>
    </source>
</evidence>
<dbReference type="GO" id="GO:0016903">
    <property type="term" value="F:oxidoreductase activity, acting on the aldehyde or oxo group of donors"/>
    <property type="evidence" value="ECO:0007669"/>
    <property type="project" value="InterPro"/>
</dbReference>
<dbReference type="RefSeq" id="WP_282586355.1">
    <property type="nucleotide sequence ID" value="NZ_JAMOIM010000012.1"/>
</dbReference>
<evidence type="ECO:0000259" key="4">
    <source>
        <dbReference type="Pfam" id="PF20169"/>
    </source>
</evidence>
<keyword evidence="1" id="KW-0560">Oxidoreductase</keyword>
<accession>A0AA41Z652</accession>
<name>A0AA41Z652_9HYPH</name>
<organism evidence="5 6">
    <name type="scientific">Lichenifustis flavocetrariae</name>
    <dbReference type="NCBI Taxonomy" id="2949735"/>
    <lineage>
        <taxon>Bacteria</taxon>
        <taxon>Pseudomonadati</taxon>
        <taxon>Pseudomonadota</taxon>
        <taxon>Alphaproteobacteria</taxon>
        <taxon>Hyphomicrobiales</taxon>
        <taxon>Lichenihabitantaceae</taxon>
        <taxon>Lichenifustis</taxon>
    </lineage>
</organism>
<protein>
    <submittedName>
        <fullName evidence="5">Indolepyruvate oxidoreductase subunit beta family protein</fullName>
    </submittedName>
</protein>
<feature type="domain" description="Pyruvate/ketoisovalerate oxidoreductase catalytic" evidence="3">
    <location>
        <begin position="21"/>
        <end position="196"/>
    </location>
</feature>
<dbReference type="EMBL" id="JAMOIM010000012">
    <property type="protein sequence ID" value="MCW6509987.1"/>
    <property type="molecule type" value="Genomic_DNA"/>
</dbReference>
<dbReference type="InterPro" id="IPR002869">
    <property type="entry name" value="Pyrv_flavodox_OxRed_cen"/>
</dbReference>
<evidence type="ECO:0000313" key="5">
    <source>
        <dbReference type="EMBL" id="MCW6509987.1"/>
    </source>
</evidence>
<reference evidence="5" key="1">
    <citation type="submission" date="2022-05" db="EMBL/GenBank/DDBJ databases">
        <authorList>
            <person name="Pankratov T."/>
        </authorList>
    </citation>
    <scope>NUCLEOTIDE SEQUENCE</scope>
    <source>
        <strain evidence="5">BP6-180914</strain>
    </source>
</reference>
<dbReference type="SUPFAM" id="SSF53323">
    <property type="entry name" value="Pyruvate-ferredoxin oxidoreductase, PFOR, domain III"/>
    <property type="match status" value="1"/>
</dbReference>
<feature type="domain" description="DUF6537" evidence="4">
    <location>
        <begin position="257"/>
        <end position="470"/>
    </location>
</feature>
<dbReference type="Proteomes" id="UP001165667">
    <property type="component" value="Unassembled WGS sequence"/>
</dbReference>
<dbReference type="InterPro" id="IPR046667">
    <property type="entry name" value="DUF6537"/>
</dbReference>
<dbReference type="AlphaFoldDB" id="A0AA41Z652"/>
<gene>
    <name evidence="5" type="ORF">M8523_18365</name>
</gene>
<proteinExistence type="predicted"/>